<dbReference type="SUPFAM" id="SSF52540">
    <property type="entry name" value="P-loop containing nucleoside triphosphate hydrolases"/>
    <property type="match status" value="1"/>
</dbReference>
<dbReference type="PROSITE" id="PS51199">
    <property type="entry name" value="SF4_HELICASE"/>
    <property type="match status" value="1"/>
</dbReference>
<dbReference type="Gene3D" id="3.40.50.300">
    <property type="entry name" value="P-loop containing nucleotide triphosphate hydrolases"/>
    <property type="match status" value="1"/>
</dbReference>
<protein>
    <recommendedName>
        <fullName evidence="1">SF4 helicase domain-containing protein</fullName>
    </recommendedName>
</protein>
<keyword evidence="3" id="KW-1185">Reference proteome</keyword>
<dbReference type="RefSeq" id="WP_346100519.1">
    <property type="nucleotide sequence ID" value="NZ_BAAABY010000070.1"/>
</dbReference>
<evidence type="ECO:0000259" key="1">
    <source>
        <dbReference type="PROSITE" id="PS51199"/>
    </source>
</evidence>
<dbReference type="InterPro" id="IPR007694">
    <property type="entry name" value="DNA_helicase_DnaB-like_C"/>
</dbReference>
<dbReference type="PANTHER" id="PTHR30153:SF2">
    <property type="entry name" value="REPLICATIVE DNA HELICASE"/>
    <property type="match status" value="1"/>
</dbReference>
<reference evidence="3" key="1">
    <citation type="journal article" date="2019" name="Int. J. Syst. Evol. Microbiol.">
        <title>The Global Catalogue of Microorganisms (GCM) 10K type strain sequencing project: providing services to taxonomists for standard genome sequencing and annotation.</title>
        <authorList>
            <consortium name="The Broad Institute Genomics Platform"/>
            <consortium name="The Broad Institute Genome Sequencing Center for Infectious Disease"/>
            <person name="Wu L."/>
            <person name="Ma J."/>
        </authorList>
    </citation>
    <scope>NUCLEOTIDE SEQUENCE [LARGE SCALE GENOMIC DNA]</scope>
    <source>
        <strain evidence="3">JCM 4805</strain>
    </source>
</reference>
<dbReference type="EMBL" id="BAAABY010000070">
    <property type="protein sequence ID" value="GAA0501301.1"/>
    <property type="molecule type" value="Genomic_DNA"/>
</dbReference>
<sequence length="304" mass="33261">MTTTTATPEDGTPDEPLSDAYVDGACVTVLDQLEAAASATNRVPLGLPTSFRDLDTLTGGLEPGTLTIIAARPGMGRTTLLTDICRVNAIKHSTPTLVYTLEESRENFTRRILSAECRVSSHHVRSGTMTDEDWKRFAKRMPAVSAAPLLIKAPARINMLNLALEAAEDVEQHDVKLIAVDGIQDIRPDRRSDLREREVGDIVRDLKTMARELNVAVVATSHLNRAPEQRWDRVPLIDDLRESGAITYAADTVVLLHRPDAYVRDSERAGEADLIVGKLRGGPAATITVAFQGHYGRFVDMAQT</sequence>
<organism evidence="2 3">
    <name type="scientific">Streptomyces olivaceiscleroticus</name>
    <dbReference type="NCBI Taxonomy" id="68245"/>
    <lineage>
        <taxon>Bacteria</taxon>
        <taxon>Bacillati</taxon>
        <taxon>Actinomycetota</taxon>
        <taxon>Actinomycetes</taxon>
        <taxon>Kitasatosporales</taxon>
        <taxon>Streptomycetaceae</taxon>
        <taxon>Streptomyces</taxon>
    </lineage>
</organism>
<dbReference type="Proteomes" id="UP001500909">
    <property type="component" value="Unassembled WGS sequence"/>
</dbReference>
<evidence type="ECO:0000313" key="3">
    <source>
        <dbReference type="Proteomes" id="UP001500909"/>
    </source>
</evidence>
<evidence type="ECO:0000313" key="2">
    <source>
        <dbReference type="EMBL" id="GAA0501301.1"/>
    </source>
</evidence>
<feature type="domain" description="SF4 helicase" evidence="1">
    <location>
        <begin position="40"/>
        <end position="304"/>
    </location>
</feature>
<proteinExistence type="predicted"/>
<dbReference type="InterPro" id="IPR027417">
    <property type="entry name" value="P-loop_NTPase"/>
</dbReference>
<accession>A0ABP3LJ96</accession>
<comment type="caution">
    <text evidence="2">The sequence shown here is derived from an EMBL/GenBank/DDBJ whole genome shotgun (WGS) entry which is preliminary data.</text>
</comment>
<gene>
    <name evidence="2" type="ORF">GCM10010361_78580</name>
</gene>
<name>A0ABP3LJ96_9ACTN</name>
<dbReference type="Pfam" id="PF03796">
    <property type="entry name" value="DnaB_C"/>
    <property type="match status" value="1"/>
</dbReference>
<dbReference type="PANTHER" id="PTHR30153">
    <property type="entry name" value="REPLICATIVE DNA HELICASE DNAB"/>
    <property type="match status" value="1"/>
</dbReference>